<comment type="caution">
    <text evidence="3">The sequence shown here is derived from an EMBL/GenBank/DDBJ whole genome shotgun (WGS) entry which is preliminary data.</text>
</comment>
<gene>
    <name evidence="3" type="ORF">IFM89_036561</name>
</gene>
<evidence type="ECO:0000313" key="4">
    <source>
        <dbReference type="Proteomes" id="UP000631114"/>
    </source>
</evidence>
<evidence type="ECO:0000256" key="1">
    <source>
        <dbReference type="SAM" id="Coils"/>
    </source>
</evidence>
<feature type="compositionally biased region" description="Polar residues" evidence="2">
    <location>
        <begin position="40"/>
        <end position="53"/>
    </location>
</feature>
<reference evidence="3 4" key="1">
    <citation type="submission" date="2020-10" db="EMBL/GenBank/DDBJ databases">
        <title>The Coptis chinensis genome and diversification of protoberbering-type alkaloids.</title>
        <authorList>
            <person name="Wang B."/>
            <person name="Shu S."/>
            <person name="Song C."/>
            <person name="Liu Y."/>
        </authorList>
    </citation>
    <scope>NUCLEOTIDE SEQUENCE [LARGE SCALE GENOMIC DNA]</scope>
    <source>
        <strain evidence="3">HL-2020</strain>
        <tissue evidence="3">Leaf</tissue>
    </source>
</reference>
<evidence type="ECO:0000256" key="2">
    <source>
        <dbReference type="SAM" id="MobiDB-lite"/>
    </source>
</evidence>
<dbReference type="EMBL" id="JADFTS010000007">
    <property type="protein sequence ID" value="KAF9599263.1"/>
    <property type="molecule type" value="Genomic_DNA"/>
</dbReference>
<keyword evidence="1" id="KW-0175">Coiled coil</keyword>
<dbReference type="AlphaFoldDB" id="A0A835HLU5"/>
<name>A0A835HLU5_9MAGN</name>
<sequence>MGPGRRTTRSFNAQPQPQPQSMPSSQSADASLGVMESGGRTASSSTLPQSRPNVSVGSSSWSWSLKLSTKNKANRGQKKVNHRGGSRSFLNHRKRDKAEEYERQAQELTTRLHENEGRVEELQNWKTASEAKLEFLIAHWGPFFTCHKLWQLHFAPRGDACEAVSGLGRSSLIRIPLRGLSLLPDLERYYESSVPDSIAAAIWFTDRTRSSYWLIRPDSIHESLVQLSLGAVVEVPCMVPVLSFSSPAENRRLPLGVACGSDCDGQYMSVITEHRPSSKVSSGLDALCSNQVPSGADKIPVL</sequence>
<evidence type="ECO:0000313" key="3">
    <source>
        <dbReference type="EMBL" id="KAF9599263.1"/>
    </source>
</evidence>
<keyword evidence="4" id="KW-1185">Reference proteome</keyword>
<organism evidence="3 4">
    <name type="scientific">Coptis chinensis</name>
    <dbReference type="NCBI Taxonomy" id="261450"/>
    <lineage>
        <taxon>Eukaryota</taxon>
        <taxon>Viridiplantae</taxon>
        <taxon>Streptophyta</taxon>
        <taxon>Embryophyta</taxon>
        <taxon>Tracheophyta</taxon>
        <taxon>Spermatophyta</taxon>
        <taxon>Magnoliopsida</taxon>
        <taxon>Ranunculales</taxon>
        <taxon>Ranunculaceae</taxon>
        <taxon>Coptidoideae</taxon>
        <taxon>Coptis</taxon>
    </lineage>
</organism>
<feature type="region of interest" description="Disordered" evidence="2">
    <location>
        <begin position="1"/>
        <end position="59"/>
    </location>
</feature>
<proteinExistence type="predicted"/>
<dbReference type="Proteomes" id="UP000631114">
    <property type="component" value="Unassembled WGS sequence"/>
</dbReference>
<feature type="coiled-coil region" evidence="1">
    <location>
        <begin position="91"/>
        <end position="118"/>
    </location>
</feature>
<accession>A0A835HLU5</accession>
<protein>
    <submittedName>
        <fullName evidence="3">Uncharacterized protein</fullName>
    </submittedName>
</protein>